<evidence type="ECO:0000313" key="5">
    <source>
        <dbReference type="Proteomes" id="UP000024043"/>
    </source>
</evidence>
<proteinExistence type="predicted"/>
<reference evidence="4 5" key="1">
    <citation type="submission" date="2014-03" db="EMBL/GenBank/DDBJ databases">
        <title>Genetic Variability of E. coli after antibiotic treatment.</title>
        <authorList>
            <person name="Silbergeld E."/>
            <person name="Coles C."/>
            <person name="Seidman J.C."/>
            <person name="You Y."/>
            <person name="George J."/>
            <person name="Nadendla S."/>
            <person name="Huot H."/>
            <person name="Daugherty S.C."/>
            <person name="Nagaraj S."/>
            <person name="Ott S."/>
            <person name="Klega K."/>
            <person name="Rasko D."/>
        </authorList>
    </citation>
    <scope>NUCLEOTIDE SEQUENCE [LARGE SCALE GENOMIC DNA]</scope>
    <source>
        <strain evidence="4 5">1-250-04_S3_C1</strain>
    </source>
</reference>
<dbReference type="AlphaFoldDB" id="A0AAN4NPZ3"/>
<evidence type="ECO:0000313" key="1">
    <source>
        <dbReference type="EMBL" id="EZJ78431.1"/>
    </source>
</evidence>
<evidence type="ECO:0000313" key="3">
    <source>
        <dbReference type="EMBL" id="EZJ78756.1"/>
    </source>
</evidence>
<dbReference type="EMBL" id="JJLU01000192">
    <property type="protein sequence ID" value="EZJ78567.1"/>
    <property type="molecule type" value="Genomic_DNA"/>
</dbReference>
<accession>A0AAN4NPZ3</accession>
<dbReference type="EMBL" id="JJLU01000185">
    <property type="protein sequence ID" value="EZJ78756.1"/>
    <property type="molecule type" value="Genomic_DNA"/>
</dbReference>
<protein>
    <submittedName>
        <fullName evidence="4">Uncharacterized protein</fullName>
    </submittedName>
</protein>
<sequence>MRYALIQNGIVVNIVEWDGEGDLFDGYETVNVDDMRCGIGWEYQGGKCIAPPDYSILPDKQGAGDRLSPAV</sequence>
<comment type="caution">
    <text evidence="4">The sequence shown here is derived from an EMBL/GenBank/DDBJ whole genome shotgun (WGS) entry which is preliminary data.</text>
</comment>
<gene>
    <name evidence="4" type="ORF">AC00_5184</name>
    <name evidence="3" type="ORF">AC00_5235</name>
    <name evidence="2" type="ORF">AC00_5281</name>
    <name evidence="1" type="ORF">AC00_5289</name>
</gene>
<evidence type="ECO:0000313" key="4">
    <source>
        <dbReference type="EMBL" id="EZJ78979.1"/>
    </source>
</evidence>
<dbReference type="EMBL" id="JJLU01000177">
    <property type="protein sequence ID" value="EZJ78979.1"/>
    <property type="molecule type" value="Genomic_DNA"/>
</dbReference>
<organism evidence="4 5">
    <name type="scientific">Escherichia coli 1-250-04_S3_C1</name>
    <dbReference type="NCBI Taxonomy" id="1444135"/>
    <lineage>
        <taxon>Bacteria</taxon>
        <taxon>Pseudomonadati</taxon>
        <taxon>Pseudomonadota</taxon>
        <taxon>Gammaproteobacteria</taxon>
        <taxon>Enterobacterales</taxon>
        <taxon>Enterobacteriaceae</taxon>
        <taxon>Escherichia</taxon>
    </lineage>
</organism>
<name>A0AAN4NPZ3_ECOLX</name>
<dbReference type="RefSeq" id="WP_032282129.1">
    <property type="nucleotide sequence ID" value="NZ_JJLU01000177.1"/>
</dbReference>
<dbReference type="Proteomes" id="UP000024043">
    <property type="component" value="Unassembled WGS sequence"/>
</dbReference>
<dbReference type="EMBL" id="JJLU01000195">
    <property type="protein sequence ID" value="EZJ78431.1"/>
    <property type="molecule type" value="Genomic_DNA"/>
</dbReference>
<evidence type="ECO:0000313" key="2">
    <source>
        <dbReference type="EMBL" id="EZJ78567.1"/>
    </source>
</evidence>